<feature type="region of interest" description="Disordered" evidence="1">
    <location>
        <begin position="159"/>
        <end position="305"/>
    </location>
</feature>
<protein>
    <recommendedName>
        <fullName evidence="2">DUF287 domain-containing protein</fullName>
    </recommendedName>
</protein>
<dbReference type="AlphaFoldDB" id="A0A8S9JV85"/>
<dbReference type="Pfam" id="PF03384">
    <property type="entry name" value="DUF287"/>
    <property type="match status" value="1"/>
</dbReference>
<gene>
    <name evidence="3" type="ORF">F2Q70_00033790</name>
</gene>
<reference evidence="3" key="1">
    <citation type="submission" date="2019-12" db="EMBL/GenBank/DDBJ databases">
        <title>Genome sequencing and annotation of Brassica cretica.</title>
        <authorList>
            <person name="Studholme D.J."/>
            <person name="Sarris P.F."/>
        </authorList>
    </citation>
    <scope>NUCLEOTIDE SEQUENCE</scope>
    <source>
        <strain evidence="3">PFS-102/07</strain>
        <tissue evidence="3">Leaf</tissue>
    </source>
</reference>
<feature type="compositionally biased region" description="Basic residues" evidence="1">
    <location>
        <begin position="287"/>
        <end position="296"/>
    </location>
</feature>
<evidence type="ECO:0000256" key="1">
    <source>
        <dbReference type="SAM" id="MobiDB-lite"/>
    </source>
</evidence>
<feature type="compositionally biased region" description="Basic and acidic residues" evidence="1">
    <location>
        <begin position="249"/>
        <end position="286"/>
    </location>
</feature>
<proteinExistence type="predicted"/>
<evidence type="ECO:0000259" key="2">
    <source>
        <dbReference type="Pfam" id="PF03384"/>
    </source>
</evidence>
<dbReference type="EMBL" id="QGKY02000246">
    <property type="protein sequence ID" value="KAF2585253.1"/>
    <property type="molecule type" value="Genomic_DNA"/>
</dbReference>
<feature type="compositionally biased region" description="Basic and acidic residues" evidence="1">
    <location>
        <begin position="178"/>
        <end position="240"/>
    </location>
</feature>
<sequence length="305" mass="34881">MCKSRFVANGSSGYALEEIYEKFDETKEISNILEPKGNEADLLVEIFDDGLWDDFELGDDGDKSDPIVDGWNKIVIEDRVKILWDDMYTMDIKTRKKEHEPARICEEPEGPRVCKETEGPRVCEETEERYESLETRLTKLMKEELKVRDDKIAQLEARIKSMEDDRNPRDGFGNMDDFFAHDRFDPVGAKENDGEKEPGKEGEKELEKEGEKEAAEKNDENEPEHMAEIDADKKATKEGDNELELMTADAEKLEKEAAEKEAAEKAAEKVNEDAEDHSPEDGEPLTRPKRLAKPSRAHQSPYVPK</sequence>
<accession>A0A8S9JV85</accession>
<evidence type="ECO:0000313" key="3">
    <source>
        <dbReference type="EMBL" id="KAF2585253.1"/>
    </source>
</evidence>
<dbReference type="InterPro" id="IPR005048">
    <property type="entry name" value="DUF287"/>
</dbReference>
<name>A0A8S9JV85_BRACR</name>
<organism evidence="3">
    <name type="scientific">Brassica cretica</name>
    <name type="common">Mustard</name>
    <dbReference type="NCBI Taxonomy" id="69181"/>
    <lineage>
        <taxon>Eukaryota</taxon>
        <taxon>Viridiplantae</taxon>
        <taxon>Streptophyta</taxon>
        <taxon>Embryophyta</taxon>
        <taxon>Tracheophyta</taxon>
        <taxon>Spermatophyta</taxon>
        <taxon>Magnoliopsida</taxon>
        <taxon>eudicotyledons</taxon>
        <taxon>Gunneridae</taxon>
        <taxon>Pentapetalae</taxon>
        <taxon>rosids</taxon>
        <taxon>malvids</taxon>
        <taxon>Brassicales</taxon>
        <taxon>Brassicaceae</taxon>
        <taxon>Brassiceae</taxon>
        <taxon>Brassica</taxon>
    </lineage>
</organism>
<feature type="compositionally biased region" description="Basic and acidic residues" evidence="1">
    <location>
        <begin position="159"/>
        <end position="169"/>
    </location>
</feature>
<comment type="caution">
    <text evidence="3">The sequence shown here is derived from an EMBL/GenBank/DDBJ whole genome shotgun (WGS) entry which is preliminary data.</text>
</comment>
<feature type="domain" description="DUF287" evidence="2">
    <location>
        <begin position="29"/>
        <end position="88"/>
    </location>
</feature>